<dbReference type="Pfam" id="PF01843">
    <property type="entry name" value="DIL"/>
    <property type="match status" value="1"/>
</dbReference>
<feature type="domain" description="Dilute" evidence="1">
    <location>
        <begin position="1"/>
        <end position="108"/>
    </location>
</feature>
<evidence type="ECO:0000259" key="1">
    <source>
        <dbReference type="PROSITE" id="PS51126"/>
    </source>
</evidence>
<dbReference type="PANTHER" id="PTHR16027">
    <property type="entry name" value="DILUTE DOMAIN-CONTAINING PROTEIN YPR089W"/>
    <property type="match status" value="1"/>
</dbReference>
<keyword evidence="2" id="KW-1185">Reference proteome</keyword>
<reference evidence="2" key="1">
    <citation type="journal article" date="2014" name="Nat. Commun.">
        <title>The emerging biofuel crop Camelina sativa retains a highly undifferentiated hexaploid genome structure.</title>
        <authorList>
            <person name="Kagale S."/>
            <person name="Koh C."/>
            <person name="Nixon J."/>
            <person name="Bollina V."/>
            <person name="Clarke W.E."/>
            <person name="Tuteja R."/>
            <person name="Spillane C."/>
            <person name="Robinson S.J."/>
            <person name="Links M.G."/>
            <person name="Clarke C."/>
            <person name="Higgins E.E."/>
            <person name="Huebert T."/>
            <person name="Sharpe A.G."/>
            <person name="Parkin I.A."/>
        </authorList>
    </citation>
    <scope>NUCLEOTIDE SEQUENCE [LARGE SCALE GENOMIC DNA]</scope>
    <source>
        <strain evidence="2">cv. DH55</strain>
    </source>
</reference>
<reference evidence="3" key="2">
    <citation type="submission" date="2025-08" db="UniProtKB">
        <authorList>
            <consortium name="RefSeq"/>
        </authorList>
    </citation>
    <scope>IDENTIFICATION</scope>
    <source>
        <tissue evidence="3">Leaf</tissue>
    </source>
</reference>
<dbReference type="InterPro" id="IPR002710">
    <property type="entry name" value="Dilute_dom"/>
</dbReference>
<dbReference type="InterPro" id="IPR052072">
    <property type="entry name" value="Vascular_dev_regulator"/>
</dbReference>
<protein>
    <submittedName>
        <fullName evidence="3">Myosin-17-like</fullName>
    </submittedName>
</protein>
<proteinExistence type="predicted"/>
<accession>A0ABM1REE8</accession>
<organism evidence="2 3">
    <name type="scientific">Camelina sativa</name>
    <name type="common">False flax</name>
    <name type="synonym">Myagrum sativum</name>
    <dbReference type="NCBI Taxonomy" id="90675"/>
    <lineage>
        <taxon>Eukaryota</taxon>
        <taxon>Viridiplantae</taxon>
        <taxon>Streptophyta</taxon>
        <taxon>Embryophyta</taxon>
        <taxon>Tracheophyta</taxon>
        <taxon>Spermatophyta</taxon>
        <taxon>Magnoliopsida</taxon>
        <taxon>eudicotyledons</taxon>
        <taxon>Gunneridae</taxon>
        <taxon>Pentapetalae</taxon>
        <taxon>rosids</taxon>
        <taxon>malvids</taxon>
        <taxon>Brassicales</taxon>
        <taxon>Brassicaceae</taxon>
        <taxon>Camelineae</taxon>
        <taxon>Camelina</taxon>
    </lineage>
</organism>
<gene>
    <name evidence="3" type="primary">LOC109131167</name>
</gene>
<dbReference type="GeneID" id="109131167"/>
<dbReference type="SMART" id="SM01132">
    <property type="entry name" value="DIL"/>
    <property type="match status" value="1"/>
</dbReference>
<dbReference type="Proteomes" id="UP000694864">
    <property type="component" value="Chromosome 20"/>
</dbReference>
<dbReference type="PROSITE" id="PS51126">
    <property type="entry name" value="DILUTE"/>
    <property type="match status" value="1"/>
</dbReference>
<sequence>MVHRRYRDFSVINLCIIAGLAKLEQWCIDATEYAGSALHELRHIRQTVDFLLIHAKPKKTVDDITSKICPVLSVQQLYRISTMYWDDKYGTRSVSSDVLEKLRIMSKYSNYAISTCFVLEDDSIPFKVDDISESMQHVDVNDIEPSQLIRENPSFSFLLTREEGRSSVLP</sequence>
<dbReference type="PANTHER" id="PTHR16027:SF6">
    <property type="entry name" value="DILUTE DOMAIN-CONTAINING PROTEIN"/>
    <property type="match status" value="1"/>
</dbReference>
<dbReference type="RefSeq" id="XP_019097386.1">
    <property type="nucleotide sequence ID" value="XM_019241841.1"/>
</dbReference>
<name>A0ABM1REE8_CAMSA</name>
<evidence type="ECO:0000313" key="3">
    <source>
        <dbReference type="RefSeq" id="XP_019097386.1"/>
    </source>
</evidence>
<evidence type="ECO:0000313" key="2">
    <source>
        <dbReference type="Proteomes" id="UP000694864"/>
    </source>
</evidence>